<dbReference type="EMBL" id="LAQJ01000258">
    <property type="protein sequence ID" value="KKO18550.1"/>
    <property type="molecule type" value="Genomic_DNA"/>
</dbReference>
<dbReference type="NCBIfam" id="NF046051">
    <property type="entry name" value="restrict_EcoAI"/>
    <property type="match status" value="1"/>
</dbReference>
<evidence type="ECO:0000313" key="3">
    <source>
        <dbReference type="Proteomes" id="UP000034954"/>
    </source>
</evidence>
<dbReference type="PANTHER" id="PTHR47396">
    <property type="entry name" value="TYPE I RESTRICTION ENZYME ECOKI R PROTEIN"/>
    <property type="match status" value="1"/>
</dbReference>
<comment type="caution">
    <text evidence="2">The sequence shown here is derived from an EMBL/GenBank/DDBJ whole genome shotgun (WGS) entry which is preliminary data.</text>
</comment>
<proteinExistence type="predicted"/>
<dbReference type="InterPro" id="IPR007409">
    <property type="entry name" value="Restrct_endonuc_type1_HsdR_N"/>
</dbReference>
<dbReference type="Gene3D" id="3.40.50.300">
    <property type="entry name" value="P-loop containing nucleotide triphosphate hydrolases"/>
    <property type="match status" value="2"/>
</dbReference>
<keyword evidence="3" id="KW-1185">Reference proteome</keyword>
<dbReference type="Pfam" id="PF04313">
    <property type="entry name" value="HSDR_N"/>
    <property type="match status" value="1"/>
</dbReference>
<evidence type="ECO:0000313" key="2">
    <source>
        <dbReference type="EMBL" id="KKO18550.1"/>
    </source>
</evidence>
<protein>
    <submittedName>
        <fullName evidence="2">Deoxyribonuclease</fullName>
    </submittedName>
</protein>
<organism evidence="2 3">
    <name type="scientific">Candidatus Brocadia fulgida</name>
    <dbReference type="NCBI Taxonomy" id="380242"/>
    <lineage>
        <taxon>Bacteria</taxon>
        <taxon>Pseudomonadati</taxon>
        <taxon>Planctomycetota</taxon>
        <taxon>Candidatus Brocadiia</taxon>
        <taxon>Candidatus Brocadiales</taxon>
        <taxon>Candidatus Brocadiaceae</taxon>
        <taxon>Candidatus Brocadia</taxon>
    </lineage>
</organism>
<dbReference type="GO" id="GO:0009035">
    <property type="term" value="F:type I site-specific deoxyribonuclease activity"/>
    <property type="evidence" value="ECO:0007669"/>
    <property type="project" value="UniProtKB-EC"/>
</dbReference>
<dbReference type="AlphaFoldDB" id="A0A0M2USD8"/>
<evidence type="ECO:0000259" key="1">
    <source>
        <dbReference type="PROSITE" id="PS51192"/>
    </source>
</evidence>
<feature type="domain" description="Helicase ATP-binding" evidence="1">
    <location>
        <begin position="181"/>
        <end position="341"/>
    </location>
</feature>
<dbReference type="InterPro" id="IPR014001">
    <property type="entry name" value="Helicase_ATP-bd"/>
</dbReference>
<dbReference type="Pfam" id="PF04851">
    <property type="entry name" value="ResIII"/>
    <property type="match status" value="1"/>
</dbReference>
<dbReference type="GO" id="GO:0005524">
    <property type="term" value="F:ATP binding"/>
    <property type="evidence" value="ECO:0007669"/>
    <property type="project" value="UniProtKB-KW"/>
</dbReference>
<dbReference type="Proteomes" id="UP000034954">
    <property type="component" value="Unassembled WGS sequence"/>
</dbReference>
<dbReference type="PROSITE" id="PS51192">
    <property type="entry name" value="HELICASE_ATP_BIND_1"/>
    <property type="match status" value="1"/>
</dbReference>
<dbReference type="SUPFAM" id="SSF52540">
    <property type="entry name" value="P-loop containing nucleoside triphosphate hydrolases"/>
    <property type="match status" value="1"/>
</dbReference>
<dbReference type="PANTHER" id="PTHR47396:SF1">
    <property type="entry name" value="ATP-DEPENDENT HELICASE IRC3-RELATED"/>
    <property type="match status" value="1"/>
</dbReference>
<name>A0A0M2USD8_9BACT</name>
<dbReference type="GO" id="GO:0009307">
    <property type="term" value="P:DNA restriction-modification system"/>
    <property type="evidence" value="ECO:0007669"/>
    <property type="project" value="UniProtKB-KW"/>
</dbReference>
<dbReference type="InterPro" id="IPR006935">
    <property type="entry name" value="Helicase/UvrB_N"/>
</dbReference>
<gene>
    <name evidence="2" type="ORF">BROFUL_02757</name>
</gene>
<dbReference type="CDD" id="cd18032">
    <property type="entry name" value="DEXHc_RE_I_III_res"/>
    <property type="match status" value="1"/>
</dbReference>
<dbReference type="GO" id="GO:0003677">
    <property type="term" value="F:DNA binding"/>
    <property type="evidence" value="ECO:0007669"/>
    <property type="project" value="UniProtKB-KW"/>
</dbReference>
<dbReference type="GO" id="GO:0005829">
    <property type="term" value="C:cytosol"/>
    <property type="evidence" value="ECO:0007669"/>
    <property type="project" value="TreeGrafter"/>
</dbReference>
<dbReference type="Gene3D" id="3.90.1570.30">
    <property type="match status" value="1"/>
</dbReference>
<dbReference type="InterPro" id="IPR027417">
    <property type="entry name" value="P-loop_NTPase"/>
</dbReference>
<dbReference type="SMART" id="SM00487">
    <property type="entry name" value="DEXDc"/>
    <property type="match status" value="1"/>
</dbReference>
<reference evidence="2 3" key="1">
    <citation type="journal article" date="2013" name="BMC Microbiol.">
        <title>Identification of the type II cytochrome c maturation pathway in anammox bacteria by comparative genomics.</title>
        <authorList>
            <person name="Ferousi C."/>
            <person name="Speth D.R."/>
            <person name="Reimann J."/>
            <person name="Op den Camp H.J."/>
            <person name="Allen J.W."/>
            <person name="Keltjens J.T."/>
            <person name="Jetten M.S."/>
        </authorList>
    </citation>
    <scope>NUCLEOTIDE SEQUENCE [LARGE SCALE GENOMIC DNA]</scope>
    <source>
        <strain evidence="2">RU1</strain>
    </source>
</reference>
<accession>A0A0M2USD8</accession>
<sequence length="454" mass="52482">MSNKKDLSERDICTQFILPALVKSGWDVEKQVREEVFFTDGRIFVKGKKTVRGKRKRADFILYLKPNIPLAVIEAKDNNHSVGAGLQQALEYAEMLDVPVAFSSNGDGFVQHDRSGFSAQIETELSLDAFPSSAELWKLYKKYKRIETPEQEEIASFNYFFDGSGRAPRYYQQRAINRTVEAVARGQNRILLVMATGTGKTYTAFQIIYRLWKNGRKKRILFLADRNVLIDQTRRNDFKHFKDRMTVIKKKKIDKAFEIYLALYQGLTNYNEDKDAYKEFSRDFFDLVVVDECHRGSAAADSAWRAILDYFRSATHIGLTATPRETREISNIAYFGEPVYTYTLRQGIEDGFLAPYKVIRVGFNVDLEGWRPEAGKTDKDGIEVDDRIYNTRDFDKNLVIDERTKLVAKKVSEYLRKTNRYDKTIVFCVDIEHAERMRQAIANENPDLALENGK</sequence>
<dbReference type="InterPro" id="IPR050742">
    <property type="entry name" value="Helicase_Restrict-Modif_Enz"/>
</dbReference>
<dbReference type="PATRIC" id="fig|380242.3.peg.3411"/>